<proteinExistence type="predicted"/>
<dbReference type="AlphaFoldDB" id="N4WS69"/>
<keyword evidence="2 5" id="KW-0812">Transmembrane</keyword>
<keyword evidence="3 5" id="KW-1133">Transmembrane helix</keyword>
<dbReference type="RefSeq" id="WP_003466968.1">
    <property type="nucleotide sequence ID" value="NZ_APML01000021.1"/>
</dbReference>
<keyword evidence="7" id="KW-1185">Reference proteome</keyword>
<evidence type="ECO:0000256" key="2">
    <source>
        <dbReference type="ARBA" id="ARBA00022692"/>
    </source>
</evidence>
<evidence type="ECO:0000256" key="4">
    <source>
        <dbReference type="ARBA" id="ARBA00023136"/>
    </source>
</evidence>
<dbReference type="Pfam" id="PF09685">
    <property type="entry name" value="MamF_MmsF"/>
    <property type="match status" value="1"/>
</dbReference>
<accession>N4WS69</accession>
<evidence type="ECO:0000313" key="7">
    <source>
        <dbReference type="Proteomes" id="UP000012283"/>
    </source>
</evidence>
<feature type="transmembrane region" description="Helical" evidence="5">
    <location>
        <begin position="46"/>
        <end position="64"/>
    </location>
</feature>
<dbReference type="OrthoDB" id="9808930at2"/>
<evidence type="ECO:0008006" key="8">
    <source>
        <dbReference type="Google" id="ProtNLM"/>
    </source>
</evidence>
<feature type="transmembrane region" description="Helical" evidence="5">
    <location>
        <begin position="12"/>
        <end position="31"/>
    </location>
</feature>
<evidence type="ECO:0000256" key="3">
    <source>
        <dbReference type="ARBA" id="ARBA00022989"/>
    </source>
</evidence>
<comment type="caution">
    <text evidence="6">The sequence shown here is derived from an EMBL/GenBank/DDBJ whole genome shotgun (WGS) entry which is preliminary data.</text>
</comment>
<evidence type="ECO:0000313" key="6">
    <source>
        <dbReference type="EMBL" id="ENH97240.1"/>
    </source>
</evidence>
<dbReference type="InterPro" id="IPR019109">
    <property type="entry name" value="MamF_MmsF"/>
</dbReference>
<feature type="transmembrane region" description="Helical" evidence="5">
    <location>
        <begin position="70"/>
        <end position="89"/>
    </location>
</feature>
<name>N4WS69_9BACI</name>
<dbReference type="EMBL" id="APML01000021">
    <property type="protein sequence ID" value="ENH97240.1"/>
    <property type="molecule type" value="Genomic_DNA"/>
</dbReference>
<keyword evidence="4 5" id="KW-0472">Membrane</keyword>
<reference evidence="6 7" key="1">
    <citation type="submission" date="2013-03" db="EMBL/GenBank/DDBJ databases">
        <title>Draft genome sequence of Gracibacillus halophilus YIM-C55.5, a moderately halophilic and thermophilic organism from the Xiaochaidamu salt lake.</title>
        <authorList>
            <person name="Sugumar T."/>
            <person name="Polireddy D.R."/>
            <person name="Antony A."/>
            <person name="Madhava Y.R."/>
            <person name="Sivakumar N."/>
        </authorList>
    </citation>
    <scope>NUCLEOTIDE SEQUENCE [LARGE SCALE GENOMIC DNA]</scope>
    <source>
        <strain evidence="6 7">YIM-C55.5</strain>
    </source>
</reference>
<organism evidence="6 7">
    <name type="scientific">Gracilibacillus halophilus YIM-C55.5</name>
    <dbReference type="NCBI Taxonomy" id="1308866"/>
    <lineage>
        <taxon>Bacteria</taxon>
        <taxon>Bacillati</taxon>
        <taxon>Bacillota</taxon>
        <taxon>Bacilli</taxon>
        <taxon>Bacillales</taxon>
        <taxon>Bacillaceae</taxon>
        <taxon>Gracilibacillus</taxon>
    </lineage>
</organism>
<protein>
    <recommendedName>
        <fullName evidence="8">DUF4870 domain-containing protein</fullName>
    </recommendedName>
</protein>
<dbReference type="Proteomes" id="UP000012283">
    <property type="component" value="Unassembled WGS sequence"/>
</dbReference>
<dbReference type="eggNOG" id="COG3296">
    <property type="taxonomic scope" value="Bacteria"/>
</dbReference>
<gene>
    <name evidence="6" type="ORF">J416_06632</name>
</gene>
<dbReference type="STRING" id="1308866.J416_06632"/>
<evidence type="ECO:0000256" key="5">
    <source>
        <dbReference type="SAM" id="Phobius"/>
    </source>
</evidence>
<sequence>MNAKDEGLLAMLIYLTSFFTTVIGPLLIWLIKREESELVDFHGKEYLNFAISIAIYSIVSAVFMLVIIGFFLIFVVGLLALIFTIIAAVKAYQGEKYRIPISIPFIK</sequence>
<dbReference type="PATRIC" id="fig|1308866.3.peg.1338"/>
<evidence type="ECO:0000256" key="1">
    <source>
        <dbReference type="ARBA" id="ARBA00004141"/>
    </source>
</evidence>
<comment type="subcellular location">
    <subcellularLocation>
        <location evidence="1">Membrane</location>
        <topology evidence="1">Multi-pass membrane protein</topology>
    </subcellularLocation>
</comment>